<keyword evidence="3" id="KW-1185">Reference proteome</keyword>
<sequence>MKLNPVVTPVFPTDALRWRVGTVRALVLLGAVAAPLLTLVLWTSDDWLRAVAPQLTGLAADTRFTIDDRARAWGAAASLPVLALVLWTLWRLWQLFGEYARGQVFSRAALGHLRGFARGLLALGLAGPLLRTAVALALTVGNPPGQKLLVLSIDLSDYAQMLVGAVLLTIAAVMDHAAALAEDNAGFV</sequence>
<evidence type="ECO:0000256" key="1">
    <source>
        <dbReference type="SAM" id="Phobius"/>
    </source>
</evidence>
<feature type="transmembrane region" description="Helical" evidence="1">
    <location>
        <begin position="72"/>
        <end position="94"/>
    </location>
</feature>
<gene>
    <name evidence="2" type="ORF">AACH10_01265</name>
</gene>
<protein>
    <submittedName>
        <fullName evidence="2">DUF2975 domain-containing protein</fullName>
    </submittedName>
</protein>
<keyword evidence="1" id="KW-0472">Membrane</keyword>
<proteinExistence type="predicted"/>
<dbReference type="InterPro" id="IPR021354">
    <property type="entry name" value="DUF2975"/>
</dbReference>
<evidence type="ECO:0000313" key="2">
    <source>
        <dbReference type="EMBL" id="MEK8048861.1"/>
    </source>
</evidence>
<feature type="transmembrane region" description="Helical" evidence="1">
    <location>
        <begin position="21"/>
        <end position="42"/>
    </location>
</feature>
<accession>A0ABU9CB21</accession>
<keyword evidence="1" id="KW-1133">Transmembrane helix</keyword>
<comment type="caution">
    <text evidence="2">The sequence shown here is derived from an EMBL/GenBank/DDBJ whole genome shotgun (WGS) entry which is preliminary data.</text>
</comment>
<dbReference type="Pfam" id="PF11188">
    <property type="entry name" value="DUF2975"/>
    <property type="match status" value="1"/>
</dbReference>
<dbReference type="EMBL" id="JBBUTH010000001">
    <property type="protein sequence ID" value="MEK8048861.1"/>
    <property type="molecule type" value="Genomic_DNA"/>
</dbReference>
<name>A0ABU9CB21_9BURK</name>
<reference evidence="2 3" key="1">
    <citation type="submission" date="2024-04" db="EMBL/GenBank/DDBJ databases">
        <title>Novel species of the genus Ideonella isolated from streams.</title>
        <authorList>
            <person name="Lu H."/>
        </authorList>
    </citation>
    <scope>NUCLEOTIDE SEQUENCE [LARGE SCALE GENOMIC DNA]</scope>
    <source>
        <strain evidence="2 3">DXS22W</strain>
    </source>
</reference>
<feature type="transmembrane region" description="Helical" evidence="1">
    <location>
        <begin position="158"/>
        <end position="181"/>
    </location>
</feature>
<keyword evidence="1" id="KW-0812">Transmembrane</keyword>
<feature type="transmembrane region" description="Helical" evidence="1">
    <location>
        <begin position="115"/>
        <end position="138"/>
    </location>
</feature>
<evidence type="ECO:0000313" key="3">
    <source>
        <dbReference type="Proteomes" id="UP001365405"/>
    </source>
</evidence>
<dbReference type="Proteomes" id="UP001365405">
    <property type="component" value="Unassembled WGS sequence"/>
</dbReference>
<organism evidence="2 3">
    <name type="scientific">Pseudaquabacterium inlustre</name>
    <dbReference type="NCBI Taxonomy" id="2984192"/>
    <lineage>
        <taxon>Bacteria</taxon>
        <taxon>Pseudomonadati</taxon>
        <taxon>Pseudomonadota</taxon>
        <taxon>Betaproteobacteria</taxon>
        <taxon>Burkholderiales</taxon>
        <taxon>Sphaerotilaceae</taxon>
        <taxon>Pseudaquabacterium</taxon>
    </lineage>
</organism>
<dbReference type="RefSeq" id="WP_341408534.1">
    <property type="nucleotide sequence ID" value="NZ_JBBUTH010000001.1"/>
</dbReference>